<dbReference type="Proteomes" id="UP000829398">
    <property type="component" value="Chromosome 8"/>
</dbReference>
<proteinExistence type="predicted"/>
<sequence>MEVHGVGLHRFESNLLEATAIQLGIAAAEATRCRPVIIESDSQESIDLATGRKHSKTEIFWAISDIKEGLKRLNNATLQHISRLGNDMTHSIAKMALSNVDSEIWTNVCPPHLMMAEALLSSSFTRTAVTNAKFEVEKFDGTNNFDEDKALLLLNSLPDEYDNLTTTLLHGKDNVIFDDVCSVLYNSKTRKKDRKDHIDTVAEALTARGRSQSHKLGKRSKSKGRSAKDECREKGHWKKNCPKLQKGNTTSDTCVAEHDEESEFSLVGTTLTCHSDEWILDSSCTYDMCPNKGWFSSFKELDGGVVFMGNDNACKTMGICIIQLKNHDGSIQVLMDVRYVPNLKKNLILLAVLESKGLTITLRDGLLKVVAGAPTAEAVVYACHLINRLPSTAIEGKTPMKMWTCKPATDYDSLHVFGSTAYYYVKESMLDPRVKKALFMGIIGGVKGYHLWCPVTKTIIFSRDVTFNESAMLKQKDSQEDDKTSSILQHVEFKKVKADLAGVDEMDTDSPSIDDEEEVLTQEPSQQQDSIAYRRPHREIRKPGCFVDMVAYALPIVDDDAPSTYREAYIQKTVDVGLLFERNDTLGQSVIGYVDYDYTGDLDKRWSTTRYVFTFAEGPISWKSTLQSTIALSTTEDKYMAIIEVFMMKSDSMSRLNSLVPWLTPLVNQTANATTPIQRLTNQEAWARREKGLCYYCDEKFVLGYHCQTPQLFMIEDPPPFTPPYTGGGCMYVVAIVHVSILIVHAPIFKRFFLICSFQFLVIADSDSNIASLRTLRVYSRTCALEQMVQAASSSAGLRTVKRVEQILHDLGVCSCFLKCECRPFFKSGSSNPQEANAILREAAEMFETIGRLTRAALRQLCRMLLKYLQVHVLELPRMFRNWAKLALLALCWLSSPKLWAIGLVNWAVCNIMLYTVYSLSHAATIRGQSFSECLAACSEGKLFDVGFKYINKWKQHAHTVADLTRRSEEMNKIEQEFRQSCNRHYHELKDNEFMVKVVREFHSIDLKRHFLNSLNCFDKLLVLEEESGSYIAAANIAKTEKRYSSDGGFVMEDGKFLRSIQDINNYRSYGDFCLSDLGVWKKYNNPNTIDLLLNSDADWARKLGSINAPRSGKLASISDNRLVSDGRR</sequence>
<evidence type="ECO:0000313" key="1">
    <source>
        <dbReference type="EMBL" id="KAH9697274.1"/>
    </source>
</evidence>
<gene>
    <name evidence="1" type="ORF">KPL71_023542</name>
</gene>
<protein>
    <submittedName>
        <fullName evidence="1">Uncharacterized protein</fullName>
    </submittedName>
</protein>
<name>A0ACB8IK26_CITSI</name>
<dbReference type="EMBL" id="CM039177">
    <property type="protein sequence ID" value="KAH9697274.1"/>
    <property type="molecule type" value="Genomic_DNA"/>
</dbReference>
<keyword evidence="2" id="KW-1185">Reference proteome</keyword>
<reference evidence="2" key="1">
    <citation type="journal article" date="2023" name="Hortic. Res.">
        <title>A chromosome-level phased genome enabling allele-level studies in sweet orange: a case study on citrus Huanglongbing tolerance.</title>
        <authorList>
            <person name="Wu B."/>
            <person name="Yu Q."/>
            <person name="Deng Z."/>
            <person name="Duan Y."/>
            <person name="Luo F."/>
            <person name="Gmitter F. Jr."/>
        </authorList>
    </citation>
    <scope>NUCLEOTIDE SEQUENCE [LARGE SCALE GENOMIC DNA]</scope>
    <source>
        <strain evidence="2">cv. Valencia</strain>
    </source>
</reference>
<organism evidence="1 2">
    <name type="scientific">Citrus sinensis</name>
    <name type="common">Sweet orange</name>
    <name type="synonym">Citrus aurantium var. sinensis</name>
    <dbReference type="NCBI Taxonomy" id="2711"/>
    <lineage>
        <taxon>Eukaryota</taxon>
        <taxon>Viridiplantae</taxon>
        <taxon>Streptophyta</taxon>
        <taxon>Embryophyta</taxon>
        <taxon>Tracheophyta</taxon>
        <taxon>Spermatophyta</taxon>
        <taxon>Magnoliopsida</taxon>
        <taxon>eudicotyledons</taxon>
        <taxon>Gunneridae</taxon>
        <taxon>Pentapetalae</taxon>
        <taxon>rosids</taxon>
        <taxon>malvids</taxon>
        <taxon>Sapindales</taxon>
        <taxon>Rutaceae</taxon>
        <taxon>Aurantioideae</taxon>
        <taxon>Citrus</taxon>
    </lineage>
</organism>
<comment type="caution">
    <text evidence="1">The sequence shown here is derived from an EMBL/GenBank/DDBJ whole genome shotgun (WGS) entry which is preliminary data.</text>
</comment>
<evidence type="ECO:0000313" key="2">
    <source>
        <dbReference type="Proteomes" id="UP000829398"/>
    </source>
</evidence>
<accession>A0ACB8IK26</accession>